<feature type="transmembrane region" description="Helical" evidence="1">
    <location>
        <begin position="156"/>
        <end position="180"/>
    </location>
</feature>
<feature type="transmembrane region" description="Helical" evidence="1">
    <location>
        <begin position="18"/>
        <end position="40"/>
    </location>
</feature>
<feature type="transmembrane region" description="Helical" evidence="1">
    <location>
        <begin position="46"/>
        <end position="67"/>
    </location>
</feature>
<dbReference type="PANTHER" id="PTHR34989:SF1">
    <property type="entry name" value="PROTEIN HDED"/>
    <property type="match status" value="1"/>
</dbReference>
<feature type="transmembrane region" description="Helical" evidence="1">
    <location>
        <begin position="74"/>
        <end position="92"/>
    </location>
</feature>
<evidence type="ECO:0000313" key="2">
    <source>
        <dbReference type="EMBL" id="PTX45724.1"/>
    </source>
</evidence>
<evidence type="ECO:0000256" key="1">
    <source>
        <dbReference type="SAM" id="Phobius"/>
    </source>
</evidence>
<keyword evidence="3" id="KW-1185">Reference proteome</keyword>
<feature type="transmembrane region" description="Helical" evidence="1">
    <location>
        <begin position="98"/>
        <end position="119"/>
    </location>
</feature>
<keyword evidence="1" id="KW-1133">Transmembrane helix</keyword>
<sequence>MADHSFETDPVMRPSWKWLLAFGVLLILSGLIALLNPLAASLTATAIAAAAFFVAGVLQICMGFSGLDGSGSRAGSVILGVLFLLFAVAVIFDPLGGVISLTILLGFFFVLLGLVRLWIGYRLRPRPASGWMMAAGAVSALLGLLILIAVPTGALGILGIFLGVELLSSGLTAVAAALIARRL</sequence>
<evidence type="ECO:0000313" key="3">
    <source>
        <dbReference type="Proteomes" id="UP000244069"/>
    </source>
</evidence>
<dbReference type="Proteomes" id="UP000244069">
    <property type="component" value="Unassembled WGS sequence"/>
</dbReference>
<accession>A0A2T6APH1</accession>
<feature type="transmembrane region" description="Helical" evidence="1">
    <location>
        <begin position="131"/>
        <end position="150"/>
    </location>
</feature>
<dbReference type="AlphaFoldDB" id="A0A2T6APH1"/>
<organism evidence="2 3">
    <name type="scientific">Allosediminivita pacifica</name>
    <dbReference type="NCBI Taxonomy" id="1267769"/>
    <lineage>
        <taxon>Bacteria</taxon>
        <taxon>Pseudomonadati</taxon>
        <taxon>Pseudomonadota</taxon>
        <taxon>Alphaproteobacteria</taxon>
        <taxon>Rhodobacterales</taxon>
        <taxon>Paracoccaceae</taxon>
        <taxon>Allosediminivita</taxon>
    </lineage>
</organism>
<keyword evidence="1" id="KW-0472">Membrane</keyword>
<protein>
    <submittedName>
        <fullName evidence="2">Uncharacterized membrane protein HdeD (DUF308 family)</fullName>
    </submittedName>
</protein>
<dbReference type="PANTHER" id="PTHR34989">
    <property type="entry name" value="PROTEIN HDED"/>
    <property type="match status" value="1"/>
</dbReference>
<dbReference type="InterPro" id="IPR005325">
    <property type="entry name" value="DUF308_memb"/>
</dbReference>
<gene>
    <name evidence="2" type="ORF">C8N44_12079</name>
</gene>
<dbReference type="Pfam" id="PF03729">
    <property type="entry name" value="DUF308"/>
    <property type="match status" value="1"/>
</dbReference>
<dbReference type="InterPro" id="IPR052712">
    <property type="entry name" value="Acid_resist_chaperone_HdeD"/>
</dbReference>
<comment type="caution">
    <text evidence="2">The sequence shown here is derived from an EMBL/GenBank/DDBJ whole genome shotgun (WGS) entry which is preliminary data.</text>
</comment>
<dbReference type="EMBL" id="QBKN01000020">
    <property type="protein sequence ID" value="PTX45724.1"/>
    <property type="molecule type" value="Genomic_DNA"/>
</dbReference>
<reference evidence="2 3" key="1">
    <citation type="submission" date="2018-04" db="EMBL/GenBank/DDBJ databases">
        <title>Genomic Encyclopedia of Archaeal and Bacterial Type Strains, Phase II (KMG-II): from individual species to whole genera.</title>
        <authorList>
            <person name="Goeker M."/>
        </authorList>
    </citation>
    <scope>NUCLEOTIDE SEQUENCE [LARGE SCALE GENOMIC DNA]</scope>
    <source>
        <strain evidence="2 3">DSM 29329</strain>
    </source>
</reference>
<keyword evidence="1" id="KW-0812">Transmembrane</keyword>
<proteinExistence type="predicted"/>
<dbReference type="GO" id="GO:0005886">
    <property type="term" value="C:plasma membrane"/>
    <property type="evidence" value="ECO:0007669"/>
    <property type="project" value="TreeGrafter"/>
</dbReference>
<dbReference type="RefSeq" id="WP_158274067.1">
    <property type="nucleotide sequence ID" value="NZ_BMEZ01000008.1"/>
</dbReference>
<name>A0A2T6APH1_9RHOB</name>
<dbReference type="OrthoDB" id="9815400at2"/>